<keyword evidence="1" id="KW-0175">Coiled coil</keyword>
<organism evidence="2 3">
    <name type="scientific">Plakobranchus ocellatus</name>
    <dbReference type="NCBI Taxonomy" id="259542"/>
    <lineage>
        <taxon>Eukaryota</taxon>
        <taxon>Metazoa</taxon>
        <taxon>Spiralia</taxon>
        <taxon>Lophotrochozoa</taxon>
        <taxon>Mollusca</taxon>
        <taxon>Gastropoda</taxon>
        <taxon>Heterobranchia</taxon>
        <taxon>Euthyneura</taxon>
        <taxon>Panpulmonata</taxon>
        <taxon>Sacoglossa</taxon>
        <taxon>Placobranchoidea</taxon>
        <taxon>Plakobranchidae</taxon>
        <taxon>Plakobranchus</taxon>
    </lineage>
</organism>
<dbReference type="Proteomes" id="UP000735302">
    <property type="component" value="Unassembled WGS sequence"/>
</dbReference>
<accession>A0AAV3XUA5</accession>
<keyword evidence="3" id="KW-1185">Reference proteome</keyword>
<sequence>MDANDPASPLDHPDLLRLSSNFHQNLLATLADVGDQLQQVVNTSEVLSNSSDAQESLGGAVWEIRENYHMALGGVHTFIACLEAQAASLDRELDGLQESRDILLDERDVLIDRGHELNCRLGYNALERKLDESFTDLERFTSEESAKCFRDEAEENVKRTNDLIRLANMRSCQMDRDTFHAMVSDISCLALTFKMCSR</sequence>
<name>A0AAV3XUA5_9GAST</name>
<protein>
    <submittedName>
        <fullName evidence="2">Uncharacterized protein</fullName>
    </submittedName>
</protein>
<dbReference type="EMBL" id="BLXT01000089">
    <property type="protein sequence ID" value="GFN74385.1"/>
    <property type="molecule type" value="Genomic_DNA"/>
</dbReference>
<feature type="coiled-coil region" evidence="1">
    <location>
        <begin position="79"/>
        <end position="170"/>
    </location>
</feature>
<gene>
    <name evidence="2" type="ORF">PoB_000089100</name>
</gene>
<evidence type="ECO:0000313" key="2">
    <source>
        <dbReference type="EMBL" id="GFN74385.1"/>
    </source>
</evidence>
<dbReference type="AlphaFoldDB" id="A0AAV3XUA5"/>
<evidence type="ECO:0000256" key="1">
    <source>
        <dbReference type="SAM" id="Coils"/>
    </source>
</evidence>
<reference evidence="2 3" key="1">
    <citation type="journal article" date="2021" name="Elife">
        <title>Chloroplast acquisition without the gene transfer in kleptoplastic sea slugs, Plakobranchus ocellatus.</title>
        <authorList>
            <person name="Maeda T."/>
            <person name="Takahashi S."/>
            <person name="Yoshida T."/>
            <person name="Shimamura S."/>
            <person name="Takaki Y."/>
            <person name="Nagai Y."/>
            <person name="Toyoda A."/>
            <person name="Suzuki Y."/>
            <person name="Arimoto A."/>
            <person name="Ishii H."/>
            <person name="Satoh N."/>
            <person name="Nishiyama T."/>
            <person name="Hasebe M."/>
            <person name="Maruyama T."/>
            <person name="Minagawa J."/>
            <person name="Obokata J."/>
            <person name="Shigenobu S."/>
        </authorList>
    </citation>
    <scope>NUCLEOTIDE SEQUENCE [LARGE SCALE GENOMIC DNA]</scope>
</reference>
<evidence type="ECO:0000313" key="3">
    <source>
        <dbReference type="Proteomes" id="UP000735302"/>
    </source>
</evidence>
<comment type="caution">
    <text evidence="2">The sequence shown here is derived from an EMBL/GenBank/DDBJ whole genome shotgun (WGS) entry which is preliminary data.</text>
</comment>
<proteinExistence type="predicted"/>